<sequence length="142" mass="16021">MKIPSRITEKNLLLIELNEVNLELAKNYVDRLGLKTFSQILGSSESETQLKKTTSEAEYANLEPWIQWPSVHTGKTATEHGVFRLGDIVGESTPQFFEQVEAMGYSVGAISAMNVENRILKPKYFIPDPWTSTPTDGSYWSH</sequence>
<protein>
    <submittedName>
        <fullName evidence="1">Uncharacterized protein</fullName>
    </submittedName>
</protein>
<reference evidence="1" key="1">
    <citation type="submission" date="2018-05" db="EMBL/GenBank/DDBJ databases">
        <authorList>
            <person name="Lanie J.A."/>
            <person name="Ng W.-L."/>
            <person name="Kazmierczak K.M."/>
            <person name="Andrzejewski T.M."/>
            <person name="Davidsen T.M."/>
            <person name="Wayne K.J."/>
            <person name="Tettelin H."/>
            <person name="Glass J.I."/>
            <person name="Rusch D."/>
            <person name="Podicherti R."/>
            <person name="Tsui H.-C.T."/>
            <person name="Winkler M.E."/>
        </authorList>
    </citation>
    <scope>NUCLEOTIDE SEQUENCE</scope>
</reference>
<organism evidence="1">
    <name type="scientific">marine metagenome</name>
    <dbReference type="NCBI Taxonomy" id="408172"/>
    <lineage>
        <taxon>unclassified sequences</taxon>
        <taxon>metagenomes</taxon>
        <taxon>ecological metagenomes</taxon>
    </lineage>
</organism>
<dbReference type="AlphaFoldDB" id="A0A383DME0"/>
<dbReference type="EMBL" id="UINC01218433">
    <property type="protein sequence ID" value="SVE45453.1"/>
    <property type="molecule type" value="Genomic_DNA"/>
</dbReference>
<feature type="non-terminal residue" evidence="1">
    <location>
        <position position="142"/>
    </location>
</feature>
<accession>A0A383DME0</accession>
<proteinExistence type="predicted"/>
<evidence type="ECO:0000313" key="1">
    <source>
        <dbReference type="EMBL" id="SVE45453.1"/>
    </source>
</evidence>
<gene>
    <name evidence="1" type="ORF">METZ01_LOCUS498307</name>
</gene>
<name>A0A383DME0_9ZZZZ</name>